<evidence type="ECO:0000313" key="2">
    <source>
        <dbReference type="Proteomes" id="UP000315226"/>
    </source>
</evidence>
<keyword evidence="2" id="KW-1185">Reference proteome</keyword>
<dbReference type="EMBL" id="BJMN01000015">
    <property type="protein sequence ID" value="GEB57196.1"/>
    <property type="molecule type" value="Genomic_DNA"/>
</dbReference>
<sequence>MTAFSKVVESLGGDFLAEAFGRQHRVWTSVTDFSTLLSWDDINEIIARGRLEPPRLRLHRDGELIHWQTYATPVTTR</sequence>
<accession>A0A4Y3RHC1</accession>
<organism evidence="1 2">
    <name type="scientific">Streptomyces gardneri</name>
    <dbReference type="NCBI Taxonomy" id="66892"/>
    <lineage>
        <taxon>Bacteria</taxon>
        <taxon>Bacillati</taxon>
        <taxon>Actinomycetota</taxon>
        <taxon>Actinomycetes</taxon>
        <taxon>Kitasatosporales</taxon>
        <taxon>Streptomycetaceae</taxon>
        <taxon>Streptomyces</taxon>
    </lineage>
</organism>
<proteinExistence type="predicted"/>
<reference evidence="1 2" key="1">
    <citation type="submission" date="2019-06" db="EMBL/GenBank/DDBJ databases">
        <title>Whole genome shotgun sequence of Streptomyces gardneri NBRC 12865.</title>
        <authorList>
            <person name="Hosoyama A."/>
            <person name="Uohara A."/>
            <person name="Ohji S."/>
            <person name="Ichikawa N."/>
        </authorList>
    </citation>
    <scope>NUCLEOTIDE SEQUENCE [LARGE SCALE GENOMIC DNA]</scope>
    <source>
        <strain evidence="1 2">NBRC 12865</strain>
    </source>
</reference>
<protein>
    <submittedName>
        <fullName evidence="1">Uncharacterized protein</fullName>
    </submittedName>
</protein>
<comment type="caution">
    <text evidence="1">The sequence shown here is derived from an EMBL/GenBank/DDBJ whole genome shotgun (WGS) entry which is preliminary data.</text>
</comment>
<dbReference type="Proteomes" id="UP000315226">
    <property type="component" value="Unassembled WGS sequence"/>
</dbReference>
<name>A0A4Y3RHC1_9ACTN</name>
<dbReference type="AlphaFoldDB" id="A0A4Y3RHC1"/>
<gene>
    <name evidence="1" type="ORF">SGA01_28010</name>
</gene>
<evidence type="ECO:0000313" key="1">
    <source>
        <dbReference type="EMBL" id="GEB57196.1"/>
    </source>
</evidence>
<dbReference type="RefSeq" id="WP_174867309.1">
    <property type="nucleotide sequence ID" value="NZ_BJMN01000015.1"/>
</dbReference>